<evidence type="ECO:0000259" key="1">
    <source>
        <dbReference type="PROSITE" id="PS51186"/>
    </source>
</evidence>
<evidence type="ECO:0000313" key="2">
    <source>
        <dbReference type="EMBL" id="KKD00676.1"/>
    </source>
</evidence>
<name>A0A0F5VET5_9GAMM</name>
<dbReference type="InterPro" id="IPR051908">
    <property type="entry name" value="Ribosomal_N-acetyltransferase"/>
</dbReference>
<comment type="caution">
    <text evidence="2">The sequence shown here is derived from an EMBL/GenBank/DDBJ whole genome shotgun (WGS) entry which is preliminary data.</text>
</comment>
<accession>A0A0F5VET5</accession>
<evidence type="ECO:0000313" key="3">
    <source>
        <dbReference type="Proteomes" id="UP000033633"/>
    </source>
</evidence>
<dbReference type="GO" id="GO:1990189">
    <property type="term" value="F:protein N-terminal-serine acetyltransferase activity"/>
    <property type="evidence" value="ECO:0007669"/>
    <property type="project" value="TreeGrafter"/>
</dbReference>
<dbReference type="GO" id="GO:0005737">
    <property type="term" value="C:cytoplasm"/>
    <property type="evidence" value="ECO:0007669"/>
    <property type="project" value="TreeGrafter"/>
</dbReference>
<dbReference type="EMBL" id="JWYV01000003">
    <property type="protein sequence ID" value="KKD00676.1"/>
    <property type="molecule type" value="Genomic_DNA"/>
</dbReference>
<dbReference type="Gene3D" id="3.40.630.30">
    <property type="match status" value="1"/>
</dbReference>
<dbReference type="InterPro" id="IPR000182">
    <property type="entry name" value="GNAT_dom"/>
</dbReference>
<dbReference type="RefSeq" id="WP_046219743.1">
    <property type="nucleotide sequence ID" value="NZ_JWYV01000003.1"/>
</dbReference>
<dbReference type="PANTHER" id="PTHR43441">
    <property type="entry name" value="RIBOSOMAL-PROTEIN-SERINE ACETYLTRANSFERASE"/>
    <property type="match status" value="1"/>
</dbReference>
<gene>
    <name evidence="2" type="ORF">KY46_06095</name>
</gene>
<organism evidence="2 3">
    <name type="scientific">Photobacterium halotolerans</name>
    <dbReference type="NCBI Taxonomy" id="265726"/>
    <lineage>
        <taxon>Bacteria</taxon>
        <taxon>Pseudomonadati</taxon>
        <taxon>Pseudomonadota</taxon>
        <taxon>Gammaproteobacteria</taxon>
        <taxon>Vibrionales</taxon>
        <taxon>Vibrionaceae</taxon>
        <taxon>Photobacterium</taxon>
    </lineage>
</organism>
<sequence>MKLDFMLTTPRLYLRPYKIADVDDNLAAVLESQPDLSPWVEWCHDGYDQQDAHAWLSASQMNWKIDSGYELAVFTSRDDKFVGTVCLNNLSQLTNSAELGYWIRSSCHRQGYATEAIIALARFAFDTLALTRLEIVVHISNTPSQKTAESTGALFESLSRNRIYTHGKACDGMVYSLIPQDLSLKRNRFG</sequence>
<keyword evidence="3" id="KW-1185">Reference proteome</keyword>
<protein>
    <submittedName>
        <fullName evidence="2">Acetyltransferase</fullName>
    </submittedName>
</protein>
<dbReference type="OrthoDB" id="5292292at2"/>
<dbReference type="PROSITE" id="PS51186">
    <property type="entry name" value="GNAT"/>
    <property type="match status" value="1"/>
</dbReference>
<proteinExistence type="predicted"/>
<dbReference type="STRING" id="265726.KY46_06095"/>
<keyword evidence="2" id="KW-0808">Transferase</keyword>
<feature type="domain" description="N-acetyltransferase" evidence="1">
    <location>
        <begin position="12"/>
        <end position="189"/>
    </location>
</feature>
<dbReference type="Proteomes" id="UP000033633">
    <property type="component" value="Unassembled WGS sequence"/>
</dbReference>
<dbReference type="GO" id="GO:0008999">
    <property type="term" value="F:protein-N-terminal-alanine acetyltransferase activity"/>
    <property type="evidence" value="ECO:0007669"/>
    <property type="project" value="TreeGrafter"/>
</dbReference>
<dbReference type="AlphaFoldDB" id="A0A0F5VET5"/>
<dbReference type="InterPro" id="IPR016181">
    <property type="entry name" value="Acyl_CoA_acyltransferase"/>
</dbReference>
<dbReference type="Pfam" id="PF13302">
    <property type="entry name" value="Acetyltransf_3"/>
    <property type="match status" value="1"/>
</dbReference>
<reference evidence="2 3" key="1">
    <citation type="submission" date="2014-12" db="EMBL/GenBank/DDBJ databases">
        <title>Mercury Reductase activity and rhizosphere competence traits in the genome of root associated Photobacterium halotolerans MELD1.</title>
        <authorList>
            <person name="Mathew D.C."/>
            <person name="Huang C.-C."/>
        </authorList>
    </citation>
    <scope>NUCLEOTIDE SEQUENCE [LARGE SCALE GENOMIC DNA]</scope>
    <source>
        <strain evidence="2 3">MELD1</strain>
    </source>
</reference>
<dbReference type="PANTHER" id="PTHR43441:SF10">
    <property type="entry name" value="ACETYLTRANSFERASE"/>
    <property type="match status" value="1"/>
</dbReference>
<dbReference type="SUPFAM" id="SSF55729">
    <property type="entry name" value="Acyl-CoA N-acyltransferases (Nat)"/>
    <property type="match status" value="1"/>
</dbReference>
<dbReference type="PATRIC" id="fig|265726.11.peg.3121"/>